<evidence type="ECO:0000256" key="9">
    <source>
        <dbReference type="SAM" id="Phobius"/>
    </source>
</evidence>
<feature type="region of interest" description="Disordered" evidence="8">
    <location>
        <begin position="509"/>
        <end position="554"/>
    </location>
</feature>
<keyword evidence="13" id="KW-1185">Reference proteome</keyword>
<keyword evidence="4 6" id="KW-0807">Transducer</keyword>
<keyword evidence="3 9" id="KW-0472">Membrane</keyword>
<gene>
    <name evidence="12" type="ORF">GI584_04630</name>
</gene>
<evidence type="ECO:0000313" key="12">
    <source>
        <dbReference type="EMBL" id="QGH33366.1"/>
    </source>
</evidence>
<dbReference type="Proteomes" id="UP000339690">
    <property type="component" value="Chromosome"/>
</dbReference>
<dbReference type="PROSITE" id="PS50111">
    <property type="entry name" value="CHEMOTAXIS_TRANSDUC_2"/>
    <property type="match status" value="1"/>
</dbReference>
<feature type="compositionally biased region" description="Low complexity" evidence="8">
    <location>
        <begin position="534"/>
        <end position="546"/>
    </location>
</feature>
<dbReference type="AlphaFoldDB" id="A0A5Q2TFD4"/>
<dbReference type="RefSeq" id="WP_153790416.1">
    <property type="nucleotide sequence ID" value="NZ_CP045915.1"/>
</dbReference>
<dbReference type="SMART" id="SM00283">
    <property type="entry name" value="MA"/>
    <property type="match status" value="1"/>
</dbReference>
<feature type="domain" description="HAMP" evidence="11">
    <location>
        <begin position="215"/>
        <end position="268"/>
    </location>
</feature>
<dbReference type="InterPro" id="IPR004090">
    <property type="entry name" value="Chemotax_Me-accpt_rcpt"/>
</dbReference>
<dbReference type="PANTHER" id="PTHR32089:SF112">
    <property type="entry name" value="LYSOZYME-LIKE PROTEIN-RELATED"/>
    <property type="match status" value="1"/>
</dbReference>
<dbReference type="Gene3D" id="6.10.340.10">
    <property type="match status" value="1"/>
</dbReference>
<sequence>MKRFFENQKISTKLYAIVTLAVLVIVASSALFINTILSVSDQLEQQLYDDLYEPTFYLLNADRDFYQADQALITAILNEESQEEYKAVFEENAQQVEERMQVAEEILRNDEQIDQSVVDEHLSKFHSGFDRWRDMTVSIFQVSDTAMLNSLLENMRAEFDDTRNEIDMLQQEVEKTSGQILEEIETTTHYIVIFSVLIMLIFIIILFVLSFVLIRQVTKPISKLVDANEQVADGILHIDSLDDTRKDEIGSLARSTNRMIEELKSMVRHIQEISVEVNGQSRELSQASDEVNLGSQQIARTMEEMSNGAEEQASASSDISASIESLHRKIEASSEEGKTLQVSSNEVLELSVESGTQLNDSVEQMQEITAMMQTSLTKVQSLEQQSSKISTLIDVIQDIAEQTNLLALNAAIEAARAGDSGKGFAVVADEVRKLAEQVSSSVTEITDIIGGLQSETNDVAGVLEGGYSIVEKGNHRIQESHQSFQTIQSQMKDMIGRINIISTNLNDIQSSSEKVSDASTDIASTSEEVAAGIEESSATAEEQSASMQEIANNSNHLEKLSQDLNQLISKFKV</sequence>
<keyword evidence="9" id="KW-0812">Transmembrane</keyword>
<keyword evidence="2" id="KW-1003">Cell membrane</keyword>
<dbReference type="InterPro" id="IPR004089">
    <property type="entry name" value="MCPsignal_dom"/>
</dbReference>
<feature type="domain" description="Methyl-accepting transducer" evidence="10">
    <location>
        <begin position="287"/>
        <end position="530"/>
    </location>
</feature>
<evidence type="ECO:0000256" key="8">
    <source>
        <dbReference type="SAM" id="MobiDB-lite"/>
    </source>
</evidence>
<dbReference type="GO" id="GO:0006935">
    <property type="term" value="P:chemotaxis"/>
    <property type="evidence" value="ECO:0007669"/>
    <property type="project" value="InterPro"/>
</dbReference>
<evidence type="ECO:0000259" key="10">
    <source>
        <dbReference type="PROSITE" id="PS50111"/>
    </source>
</evidence>
<feature type="transmembrane region" description="Helical" evidence="9">
    <location>
        <begin position="12"/>
        <end position="33"/>
    </location>
</feature>
<dbReference type="GO" id="GO:0007165">
    <property type="term" value="P:signal transduction"/>
    <property type="evidence" value="ECO:0007669"/>
    <property type="project" value="UniProtKB-KW"/>
</dbReference>
<evidence type="ECO:0000256" key="7">
    <source>
        <dbReference type="SAM" id="Coils"/>
    </source>
</evidence>
<reference evidence="12 13" key="1">
    <citation type="submission" date="2019-11" db="EMBL/GenBank/DDBJ databases">
        <title>Gracilibacillus salitolerans sp. nov., a moderate halophile isolated from a saline soil in northwest China.</title>
        <authorList>
            <person name="Gan L."/>
        </authorList>
    </citation>
    <scope>NUCLEOTIDE SEQUENCE [LARGE SCALE GENOMIC DNA]</scope>
    <source>
        <strain evidence="12 13">SCU50</strain>
    </source>
</reference>
<comment type="subcellular location">
    <subcellularLocation>
        <location evidence="1">Cell membrane</location>
    </subcellularLocation>
</comment>
<protein>
    <submittedName>
        <fullName evidence="12">HAMP domain-containing protein</fullName>
    </submittedName>
</protein>
<evidence type="ECO:0000256" key="4">
    <source>
        <dbReference type="ARBA" id="ARBA00023224"/>
    </source>
</evidence>
<dbReference type="EMBL" id="CP045915">
    <property type="protein sequence ID" value="QGH33366.1"/>
    <property type="molecule type" value="Genomic_DNA"/>
</dbReference>
<feature type="transmembrane region" description="Helical" evidence="9">
    <location>
        <begin position="190"/>
        <end position="214"/>
    </location>
</feature>
<evidence type="ECO:0000256" key="3">
    <source>
        <dbReference type="ARBA" id="ARBA00023136"/>
    </source>
</evidence>
<evidence type="ECO:0000256" key="1">
    <source>
        <dbReference type="ARBA" id="ARBA00004236"/>
    </source>
</evidence>
<dbReference type="GO" id="GO:0005886">
    <property type="term" value="C:plasma membrane"/>
    <property type="evidence" value="ECO:0007669"/>
    <property type="project" value="UniProtKB-SubCell"/>
</dbReference>
<keyword evidence="7" id="KW-0175">Coiled coil</keyword>
<keyword evidence="9" id="KW-1133">Transmembrane helix</keyword>
<dbReference type="KEGG" id="grc:GI584_04630"/>
<evidence type="ECO:0000259" key="11">
    <source>
        <dbReference type="PROSITE" id="PS50885"/>
    </source>
</evidence>
<evidence type="ECO:0000256" key="5">
    <source>
        <dbReference type="ARBA" id="ARBA00029447"/>
    </source>
</evidence>
<proteinExistence type="inferred from homology"/>
<dbReference type="GO" id="GO:0004888">
    <property type="term" value="F:transmembrane signaling receptor activity"/>
    <property type="evidence" value="ECO:0007669"/>
    <property type="project" value="InterPro"/>
</dbReference>
<dbReference type="PANTHER" id="PTHR32089">
    <property type="entry name" value="METHYL-ACCEPTING CHEMOTAXIS PROTEIN MCPB"/>
    <property type="match status" value="1"/>
</dbReference>
<dbReference type="CDD" id="cd06225">
    <property type="entry name" value="HAMP"/>
    <property type="match status" value="1"/>
</dbReference>
<dbReference type="Pfam" id="PF00015">
    <property type="entry name" value="MCPsignal"/>
    <property type="match status" value="1"/>
</dbReference>
<dbReference type="Pfam" id="PF00672">
    <property type="entry name" value="HAMP"/>
    <property type="match status" value="1"/>
</dbReference>
<dbReference type="InterPro" id="IPR003660">
    <property type="entry name" value="HAMP_dom"/>
</dbReference>
<feature type="compositionally biased region" description="Polar residues" evidence="8">
    <location>
        <begin position="509"/>
        <end position="527"/>
    </location>
</feature>
<dbReference type="SUPFAM" id="SSF58104">
    <property type="entry name" value="Methyl-accepting chemotaxis protein (MCP) signaling domain"/>
    <property type="match status" value="1"/>
</dbReference>
<dbReference type="SMART" id="SM00304">
    <property type="entry name" value="HAMP"/>
    <property type="match status" value="1"/>
</dbReference>
<evidence type="ECO:0000313" key="13">
    <source>
        <dbReference type="Proteomes" id="UP000339690"/>
    </source>
</evidence>
<feature type="coiled-coil region" evidence="7">
    <location>
        <begin position="78"/>
        <end position="113"/>
    </location>
</feature>
<accession>A0A5Q2TFD4</accession>
<dbReference type="Gene3D" id="1.10.287.950">
    <property type="entry name" value="Methyl-accepting chemotaxis protein"/>
    <property type="match status" value="1"/>
</dbReference>
<dbReference type="PRINTS" id="PR00260">
    <property type="entry name" value="CHEMTRNSDUCR"/>
</dbReference>
<feature type="coiled-coil region" evidence="7">
    <location>
        <begin position="152"/>
        <end position="179"/>
    </location>
</feature>
<comment type="similarity">
    <text evidence="5">Belongs to the methyl-accepting chemotaxis (MCP) protein family.</text>
</comment>
<name>A0A5Q2TFD4_9BACI</name>
<organism evidence="12 13">
    <name type="scientific">Gracilibacillus salitolerans</name>
    <dbReference type="NCBI Taxonomy" id="2663022"/>
    <lineage>
        <taxon>Bacteria</taxon>
        <taxon>Bacillati</taxon>
        <taxon>Bacillota</taxon>
        <taxon>Bacilli</taxon>
        <taxon>Bacillales</taxon>
        <taxon>Bacillaceae</taxon>
        <taxon>Gracilibacillus</taxon>
    </lineage>
</organism>
<evidence type="ECO:0000256" key="2">
    <source>
        <dbReference type="ARBA" id="ARBA00022475"/>
    </source>
</evidence>
<dbReference type="PROSITE" id="PS50885">
    <property type="entry name" value="HAMP"/>
    <property type="match status" value="1"/>
</dbReference>
<evidence type="ECO:0000256" key="6">
    <source>
        <dbReference type="PROSITE-ProRule" id="PRU00284"/>
    </source>
</evidence>